<evidence type="ECO:0000256" key="8">
    <source>
        <dbReference type="ARBA" id="ARBA00022840"/>
    </source>
</evidence>
<dbReference type="FunFam" id="1.10.8.60:FF:000013">
    <property type="entry name" value="DNA polymerase III subunit gamma/tau"/>
    <property type="match status" value="1"/>
</dbReference>
<dbReference type="FunFam" id="3.40.50.300:FF:000014">
    <property type="entry name" value="DNA polymerase III subunit gamma/tau"/>
    <property type="match status" value="1"/>
</dbReference>
<name>A0A0S8GC00_UNCT6</name>
<evidence type="ECO:0000256" key="5">
    <source>
        <dbReference type="ARBA" id="ARBA00022723"/>
    </source>
</evidence>
<dbReference type="CDD" id="cd18137">
    <property type="entry name" value="HLD_clamp_pol_III_gamma_tau"/>
    <property type="match status" value="1"/>
</dbReference>
<dbReference type="Pfam" id="PF22608">
    <property type="entry name" value="DNAX_ATPase_lid"/>
    <property type="match status" value="1"/>
</dbReference>
<dbReference type="Gene3D" id="1.20.272.10">
    <property type="match status" value="1"/>
</dbReference>
<dbReference type="GO" id="GO:0046872">
    <property type="term" value="F:metal ion binding"/>
    <property type="evidence" value="ECO:0007669"/>
    <property type="project" value="UniProtKB-KW"/>
</dbReference>
<dbReference type="SUPFAM" id="SSF48019">
    <property type="entry name" value="post-AAA+ oligomerization domain-like"/>
    <property type="match status" value="1"/>
</dbReference>
<dbReference type="Gene3D" id="3.40.50.300">
    <property type="entry name" value="P-loop containing nucleotide triphosphate hydrolases"/>
    <property type="match status" value="1"/>
</dbReference>
<dbReference type="PRINTS" id="PR00300">
    <property type="entry name" value="CLPPROTEASEA"/>
</dbReference>
<evidence type="ECO:0000256" key="10">
    <source>
        <dbReference type="ARBA" id="ARBA00049244"/>
    </source>
</evidence>
<keyword evidence="9 11" id="KW-0239">DNA-directed DNA polymerase</keyword>
<protein>
    <recommendedName>
        <fullName evidence="11">DNA polymerase III subunit gamma/tau</fullName>
        <ecNumber evidence="11">2.7.7.7</ecNumber>
    </recommendedName>
</protein>
<dbReference type="AlphaFoldDB" id="A0A0S8GC00"/>
<dbReference type="GO" id="GO:0003677">
    <property type="term" value="F:DNA binding"/>
    <property type="evidence" value="ECO:0007669"/>
    <property type="project" value="InterPro"/>
</dbReference>
<keyword evidence="3 11" id="KW-0548">Nucleotidyltransferase</keyword>
<dbReference type="PANTHER" id="PTHR11669:SF0">
    <property type="entry name" value="PROTEIN STICHEL-LIKE 2"/>
    <property type="match status" value="1"/>
</dbReference>
<dbReference type="GO" id="GO:0005524">
    <property type="term" value="F:ATP binding"/>
    <property type="evidence" value="ECO:0007669"/>
    <property type="project" value="UniProtKB-KW"/>
</dbReference>
<comment type="catalytic activity">
    <reaction evidence="10 11">
        <text>DNA(n) + a 2'-deoxyribonucleoside 5'-triphosphate = DNA(n+1) + diphosphate</text>
        <dbReference type="Rhea" id="RHEA:22508"/>
        <dbReference type="Rhea" id="RHEA-COMP:17339"/>
        <dbReference type="Rhea" id="RHEA-COMP:17340"/>
        <dbReference type="ChEBI" id="CHEBI:33019"/>
        <dbReference type="ChEBI" id="CHEBI:61560"/>
        <dbReference type="ChEBI" id="CHEBI:173112"/>
        <dbReference type="EC" id="2.7.7.7"/>
    </reaction>
</comment>
<sequence>MSYVVLARRWRPQRFEDIVAQDHVTVTLRNAIRAGRIAHAYLFTGPRGIGKTTTARILAKSLNCQRRDGVEPCDDCPSCAEVVSSSSMDVLEIDGASNRGIDEIRNLRENVKYAPARGPYKVYIIDEVHMLTAEAFNALLKTLEEPPKHVVFIFATTQPHRVPATILSRCQRFDFRKIPPDKITARLRGIIEQEKMSVDSDVLPVLAEKADGSLRDAESMLDQLVSFGGEPITAEDARTVLGLVDEHLYADLMEHLIAGDAKGALEVVAEVDERGYDIIEFVRGLLNHLRSLLLERLGVGAAGEDAPAGKEIEPQDILRMMRALSVLEGSMRRSSQPRILLETELVRLASLDSSVRLNDLLSRLAGMEKRLMEEWHAPEEEAGVSEGDRPSTSSAPLAESEEPQDETDRSAESALSNRISEAVTLERIERIWEKLVEKVKRRKISLGTFLAEGEPAELVNGSLVLAFYGKNRFHREQVADIAHRQLIQEELEKLVGEPLKISCCVRSRRGGQTGSHSSEDGSDGGARAGRAKKKETELLKHPMVRHIIDLFDGEIVG</sequence>
<dbReference type="NCBIfam" id="TIGR02397">
    <property type="entry name" value="dnaX_nterm"/>
    <property type="match status" value="1"/>
</dbReference>
<evidence type="ECO:0000256" key="6">
    <source>
        <dbReference type="ARBA" id="ARBA00022741"/>
    </source>
</evidence>
<evidence type="ECO:0000256" key="11">
    <source>
        <dbReference type="RuleBase" id="RU364063"/>
    </source>
</evidence>
<dbReference type="Pfam" id="PF20964">
    <property type="entry name" value="DnaX_C"/>
    <property type="match status" value="1"/>
</dbReference>
<comment type="subunit">
    <text evidence="11">DNA polymerase III contains a core (composed of alpha, epsilon and theta chains) that associates with a tau subunit. This core dimerizes to form the POLIII' complex. PolIII' associates with the gamma complex (composed of gamma, delta, delta', psi and chi chains) and with the beta chain to form the complete DNA polymerase III complex.</text>
</comment>
<reference evidence="14 15" key="1">
    <citation type="journal article" date="2015" name="Microbiome">
        <title>Genomic resolution of linkages in carbon, nitrogen, and sulfur cycling among widespread estuary sediment bacteria.</title>
        <authorList>
            <person name="Baker B.J."/>
            <person name="Lazar C.S."/>
            <person name="Teske A.P."/>
            <person name="Dick G.J."/>
        </authorList>
    </citation>
    <scope>NUCLEOTIDE SEQUENCE [LARGE SCALE GENOMIC DNA]</scope>
    <source>
        <strain evidence="14">SM23_40</strain>
    </source>
</reference>
<dbReference type="PANTHER" id="PTHR11669">
    <property type="entry name" value="REPLICATION FACTOR C / DNA POLYMERASE III GAMMA-TAU SUBUNIT"/>
    <property type="match status" value="1"/>
</dbReference>
<evidence type="ECO:0000313" key="15">
    <source>
        <dbReference type="Proteomes" id="UP000051717"/>
    </source>
</evidence>
<evidence type="ECO:0000313" key="14">
    <source>
        <dbReference type="EMBL" id="KPK70527.1"/>
    </source>
</evidence>
<dbReference type="GO" id="GO:0003887">
    <property type="term" value="F:DNA-directed DNA polymerase activity"/>
    <property type="evidence" value="ECO:0007669"/>
    <property type="project" value="UniProtKB-KW"/>
</dbReference>
<proteinExistence type="inferred from homology"/>
<dbReference type="InterPro" id="IPR003593">
    <property type="entry name" value="AAA+_ATPase"/>
</dbReference>
<dbReference type="GO" id="GO:0009360">
    <property type="term" value="C:DNA polymerase III complex"/>
    <property type="evidence" value="ECO:0007669"/>
    <property type="project" value="InterPro"/>
</dbReference>
<keyword evidence="5" id="KW-0479">Metal-binding</keyword>
<dbReference type="EC" id="2.7.7.7" evidence="11"/>
<evidence type="ECO:0000259" key="13">
    <source>
        <dbReference type="SMART" id="SM00382"/>
    </source>
</evidence>
<organism evidence="14 15">
    <name type="scientific">candidate division TA06 bacterium SM23_40</name>
    <dbReference type="NCBI Taxonomy" id="1703774"/>
    <lineage>
        <taxon>Bacteria</taxon>
        <taxon>Bacteria division TA06</taxon>
    </lineage>
</organism>
<keyword evidence="8 11" id="KW-0067">ATP-binding</keyword>
<evidence type="ECO:0000256" key="3">
    <source>
        <dbReference type="ARBA" id="ARBA00022695"/>
    </source>
</evidence>
<evidence type="ECO:0000256" key="4">
    <source>
        <dbReference type="ARBA" id="ARBA00022705"/>
    </source>
</evidence>
<comment type="function">
    <text evidence="11">DNA polymerase III is a complex, multichain enzyme responsible for most of the replicative synthesis in bacteria. This DNA polymerase also exhibits 3' to 5' exonuclease activity.</text>
</comment>
<dbReference type="InterPro" id="IPR008921">
    <property type="entry name" value="DNA_pol3_clamp-load_cplx_C"/>
</dbReference>
<dbReference type="InterPro" id="IPR001270">
    <property type="entry name" value="ClpA/B"/>
</dbReference>
<dbReference type="PATRIC" id="fig|1703774.3.peg.804"/>
<gene>
    <name evidence="11" type="primary">dnaX</name>
    <name evidence="14" type="ORF">AMJ82_03090</name>
</gene>
<evidence type="ECO:0000256" key="12">
    <source>
        <dbReference type="SAM" id="MobiDB-lite"/>
    </source>
</evidence>
<dbReference type="Pfam" id="PF12169">
    <property type="entry name" value="DNA_pol3_gamma3"/>
    <property type="match status" value="1"/>
</dbReference>
<evidence type="ECO:0000256" key="7">
    <source>
        <dbReference type="ARBA" id="ARBA00022833"/>
    </source>
</evidence>
<dbReference type="SMART" id="SM00382">
    <property type="entry name" value="AAA"/>
    <property type="match status" value="1"/>
</dbReference>
<evidence type="ECO:0000256" key="9">
    <source>
        <dbReference type="ARBA" id="ARBA00022932"/>
    </source>
</evidence>
<dbReference type="InterPro" id="IPR048448">
    <property type="entry name" value="DnaX-like_C"/>
</dbReference>
<dbReference type="InterPro" id="IPR022754">
    <property type="entry name" value="DNA_pol_III_gamma-3"/>
</dbReference>
<feature type="domain" description="AAA+ ATPase" evidence="13">
    <location>
        <begin position="37"/>
        <end position="179"/>
    </location>
</feature>
<dbReference type="NCBIfam" id="NF004046">
    <property type="entry name" value="PRK05563.1"/>
    <property type="match status" value="1"/>
</dbReference>
<keyword evidence="6 11" id="KW-0547">Nucleotide-binding</keyword>
<feature type="region of interest" description="Disordered" evidence="12">
    <location>
        <begin position="507"/>
        <end position="535"/>
    </location>
</feature>
<evidence type="ECO:0000256" key="2">
    <source>
        <dbReference type="ARBA" id="ARBA00022679"/>
    </source>
</evidence>
<dbReference type="InterPro" id="IPR027417">
    <property type="entry name" value="P-loop_NTPase"/>
</dbReference>
<dbReference type="GO" id="GO:0006261">
    <property type="term" value="P:DNA-templated DNA replication"/>
    <property type="evidence" value="ECO:0007669"/>
    <property type="project" value="TreeGrafter"/>
</dbReference>
<dbReference type="Proteomes" id="UP000051717">
    <property type="component" value="Unassembled WGS sequence"/>
</dbReference>
<keyword evidence="4 11" id="KW-0235">DNA replication</keyword>
<dbReference type="EMBL" id="LJUI01000014">
    <property type="protein sequence ID" value="KPK70527.1"/>
    <property type="molecule type" value="Genomic_DNA"/>
</dbReference>
<dbReference type="CDD" id="cd00009">
    <property type="entry name" value="AAA"/>
    <property type="match status" value="1"/>
</dbReference>
<feature type="region of interest" description="Disordered" evidence="12">
    <location>
        <begin position="379"/>
        <end position="416"/>
    </location>
</feature>
<keyword evidence="2 11" id="KW-0808">Transferase</keyword>
<dbReference type="InterPro" id="IPR050238">
    <property type="entry name" value="DNA_Rep/Repair_Clamp_Loader"/>
</dbReference>
<dbReference type="InterPro" id="IPR045085">
    <property type="entry name" value="HLD_clamp_pol_III_gamma_tau"/>
</dbReference>
<dbReference type="Gene3D" id="1.10.8.60">
    <property type="match status" value="1"/>
</dbReference>
<comment type="similarity">
    <text evidence="1 11">Belongs to the DnaX/STICHEL family.</text>
</comment>
<accession>A0A0S8GC00</accession>
<dbReference type="Pfam" id="PF13177">
    <property type="entry name" value="DNA_pol3_delta2"/>
    <property type="match status" value="1"/>
</dbReference>
<evidence type="ECO:0000256" key="1">
    <source>
        <dbReference type="ARBA" id="ARBA00006360"/>
    </source>
</evidence>
<dbReference type="SUPFAM" id="SSF52540">
    <property type="entry name" value="P-loop containing nucleoside triphosphate hydrolases"/>
    <property type="match status" value="1"/>
</dbReference>
<dbReference type="InterPro" id="IPR012763">
    <property type="entry name" value="DNA_pol_III_sug/sutau_N"/>
</dbReference>
<comment type="caution">
    <text evidence="14">The sequence shown here is derived from an EMBL/GenBank/DDBJ whole genome shotgun (WGS) entry which is preliminary data.</text>
</comment>
<keyword evidence="7" id="KW-0862">Zinc</keyword>